<protein>
    <recommendedName>
        <fullName evidence="3">Transposase</fullName>
    </recommendedName>
</protein>
<dbReference type="RefSeq" id="WP_283535663.1">
    <property type="nucleotide sequence ID" value="NZ_CP073633.1"/>
</dbReference>
<proteinExistence type="predicted"/>
<accession>A0AAX3WHH8</accession>
<dbReference type="Proteomes" id="UP001223720">
    <property type="component" value="Chromosome"/>
</dbReference>
<dbReference type="AlphaFoldDB" id="A0AAX3WHH8"/>
<sequence>MDTPAYPQPAAVQIVRDRRGIIVGRLETQHNTRKTIARDARGLLVGQYDHRIDVTRDACGVLVGTGNLLPALLPRR</sequence>
<name>A0AAX3WHH8_METEX</name>
<evidence type="ECO:0000313" key="1">
    <source>
        <dbReference type="EMBL" id="WHQ70100.1"/>
    </source>
</evidence>
<organism evidence="1 2">
    <name type="scientific">Methylorubrum extorquens</name>
    <name type="common">Methylobacterium dichloromethanicum</name>
    <name type="synonym">Methylobacterium extorquens</name>
    <dbReference type="NCBI Taxonomy" id="408"/>
    <lineage>
        <taxon>Bacteria</taxon>
        <taxon>Pseudomonadati</taxon>
        <taxon>Pseudomonadota</taxon>
        <taxon>Alphaproteobacteria</taxon>
        <taxon>Hyphomicrobiales</taxon>
        <taxon>Methylobacteriaceae</taxon>
        <taxon>Methylorubrum</taxon>
    </lineage>
</organism>
<evidence type="ECO:0000313" key="2">
    <source>
        <dbReference type="Proteomes" id="UP001223720"/>
    </source>
</evidence>
<dbReference type="EMBL" id="CP073633">
    <property type="protein sequence ID" value="WHQ70100.1"/>
    <property type="molecule type" value="Genomic_DNA"/>
</dbReference>
<evidence type="ECO:0008006" key="3">
    <source>
        <dbReference type="Google" id="ProtNLM"/>
    </source>
</evidence>
<gene>
    <name evidence="1" type="ORF">KEC54_27995</name>
</gene>
<reference evidence="1" key="1">
    <citation type="journal article" date="2022" name="Biotechnol. Bioprocess Eng.">
        <title>Pan-genome Analysis Reveals Comparative Genomic Features of Central Metabolic Pathways in Methylorubrum extorquens.</title>
        <authorList>
            <person name="Lee G.M."/>
            <person name="Scott-Nevros Z.K."/>
            <person name="Lee S.-M."/>
            <person name="Kim D."/>
        </authorList>
    </citation>
    <scope>NUCLEOTIDE SEQUENCE</scope>
    <source>
        <strain evidence="1">ATCC 55366</strain>
    </source>
</reference>